<feature type="compositionally biased region" description="Polar residues" evidence="1">
    <location>
        <begin position="1"/>
        <end position="15"/>
    </location>
</feature>
<feature type="region of interest" description="Disordered" evidence="1">
    <location>
        <begin position="1"/>
        <end position="28"/>
    </location>
</feature>
<sequence length="104" mass="12109">MRTASTDLMRVSSQGKDILKEPMGLPHGPPLLRELENEPPLQQRRGVEYFHVRVEDPVVLISRESYFNALIRTLAIHTYTTSDSADKRWEGGEEIHKLRRFKKH</sequence>
<organism evidence="2 3">
    <name type="scientific">Toxocara canis</name>
    <name type="common">Canine roundworm</name>
    <dbReference type="NCBI Taxonomy" id="6265"/>
    <lineage>
        <taxon>Eukaryota</taxon>
        <taxon>Metazoa</taxon>
        <taxon>Ecdysozoa</taxon>
        <taxon>Nematoda</taxon>
        <taxon>Chromadorea</taxon>
        <taxon>Rhabditida</taxon>
        <taxon>Spirurina</taxon>
        <taxon>Ascaridomorpha</taxon>
        <taxon>Ascaridoidea</taxon>
        <taxon>Toxocaridae</taxon>
        <taxon>Toxocara</taxon>
    </lineage>
</organism>
<evidence type="ECO:0000313" key="3">
    <source>
        <dbReference type="Proteomes" id="UP000031036"/>
    </source>
</evidence>
<reference evidence="2 3" key="1">
    <citation type="submission" date="2014-11" db="EMBL/GenBank/DDBJ databases">
        <title>Genetic blueprint of the zoonotic pathogen Toxocara canis.</title>
        <authorList>
            <person name="Zhu X.-Q."/>
            <person name="Korhonen P.K."/>
            <person name="Cai H."/>
            <person name="Young N.D."/>
            <person name="Nejsum P."/>
            <person name="von Samson-Himmelstjerna G."/>
            <person name="Boag P.R."/>
            <person name="Tan P."/>
            <person name="Li Q."/>
            <person name="Min J."/>
            <person name="Yang Y."/>
            <person name="Wang X."/>
            <person name="Fang X."/>
            <person name="Hall R.S."/>
            <person name="Hofmann A."/>
            <person name="Sternberg P.W."/>
            <person name="Jex A.R."/>
            <person name="Gasser R.B."/>
        </authorList>
    </citation>
    <scope>NUCLEOTIDE SEQUENCE [LARGE SCALE GENOMIC DNA]</scope>
    <source>
        <strain evidence="2">PN_DK_2014</strain>
    </source>
</reference>
<dbReference type="AlphaFoldDB" id="A0A0B2VH33"/>
<gene>
    <name evidence="2" type="ORF">Tcan_04628</name>
</gene>
<keyword evidence="3" id="KW-1185">Reference proteome</keyword>
<proteinExistence type="predicted"/>
<name>A0A0B2VH33_TOXCA</name>
<dbReference type="EMBL" id="JPKZ01001755">
    <property type="protein sequence ID" value="KHN80240.1"/>
    <property type="molecule type" value="Genomic_DNA"/>
</dbReference>
<protein>
    <submittedName>
        <fullName evidence="2">Uncharacterized protein</fullName>
    </submittedName>
</protein>
<evidence type="ECO:0000256" key="1">
    <source>
        <dbReference type="SAM" id="MobiDB-lite"/>
    </source>
</evidence>
<dbReference type="Proteomes" id="UP000031036">
    <property type="component" value="Unassembled WGS sequence"/>
</dbReference>
<comment type="caution">
    <text evidence="2">The sequence shown here is derived from an EMBL/GenBank/DDBJ whole genome shotgun (WGS) entry which is preliminary data.</text>
</comment>
<accession>A0A0B2VH33</accession>
<evidence type="ECO:0000313" key="2">
    <source>
        <dbReference type="EMBL" id="KHN80240.1"/>
    </source>
</evidence>